<reference evidence="1 4" key="3">
    <citation type="submission" date="2015-10" db="EMBL/GenBank/DDBJ databases">
        <title>Comparative genomics and high-throughput reverse genetic screens identify a new phytobacterial MAMP and an Arabidopsis receptor required for immune elicitation.</title>
        <authorList>
            <person name="Mott G.A."/>
            <person name="Thakur S."/>
            <person name="Wang P.W."/>
            <person name="Desveaux D."/>
            <person name="Guttman D.S."/>
        </authorList>
    </citation>
    <scope>NUCLEOTIDE SEQUENCE [LARGE SCALE GENOMIC DNA]</scope>
    <source>
        <strain evidence="1 4">107</strain>
    </source>
</reference>
<dbReference type="GeneID" id="61872880"/>
<dbReference type="EMBL" id="LGLK01000058">
    <property type="protein sequence ID" value="KPC16392.1"/>
    <property type="molecule type" value="Genomic_DNA"/>
</dbReference>
<comment type="caution">
    <text evidence="2">The sequence shown here is derived from an EMBL/GenBank/DDBJ whole genome shotgun (WGS) entry which is preliminary data.</text>
</comment>
<dbReference type="AlphaFoldDB" id="A0A0N1JK37"/>
<dbReference type="Proteomes" id="UP000271817">
    <property type="component" value="Unassembled WGS sequence"/>
</dbReference>
<proteinExistence type="predicted"/>
<dbReference type="Proteomes" id="UP000050265">
    <property type="component" value="Unassembled WGS sequence"/>
</dbReference>
<dbReference type="Proteomes" id="UP000037943">
    <property type="component" value="Unassembled WGS sequence"/>
</dbReference>
<name>A0A0N1JK37_PSEAV</name>
<evidence type="ECO:0000313" key="3">
    <source>
        <dbReference type="EMBL" id="RMU15152.1"/>
    </source>
</evidence>
<evidence type="ECO:0000313" key="6">
    <source>
        <dbReference type="Proteomes" id="UP000271817"/>
    </source>
</evidence>
<dbReference type="PATRIC" id="fig|53707.7.peg.6846"/>
<keyword evidence="4" id="KW-1185">Reference proteome</keyword>
<dbReference type="EMBL" id="LJQP01000396">
    <property type="protein sequence ID" value="KPX59531.1"/>
    <property type="molecule type" value="Genomic_DNA"/>
</dbReference>
<accession>A0A0N1JK37</accession>
<evidence type="ECO:0000313" key="5">
    <source>
        <dbReference type="Proteomes" id="UP000050265"/>
    </source>
</evidence>
<evidence type="ECO:0000313" key="4">
    <source>
        <dbReference type="Proteomes" id="UP000037943"/>
    </source>
</evidence>
<evidence type="ECO:0000313" key="1">
    <source>
        <dbReference type="EMBL" id="KPC16392.1"/>
    </source>
</evidence>
<organism evidence="2 5">
    <name type="scientific">Pseudomonas amygdali pv. lachrymans</name>
    <name type="common">Pseudomonas syringae pv. lachrymans</name>
    <dbReference type="NCBI Taxonomy" id="53707"/>
    <lineage>
        <taxon>Bacteria</taxon>
        <taxon>Pseudomonadati</taxon>
        <taxon>Pseudomonadota</taxon>
        <taxon>Gammaproteobacteria</taxon>
        <taxon>Pseudomonadales</taxon>
        <taxon>Pseudomonadaceae</taxon>
        <taxon>Pseudomonas</taxon>
        <taxon>Pseudomonas amygdali</taxon>
    </lineage>
</organism>
<reference evidence="1 4" key="1">
    <citation type="submission" date="2015-07" db="EMBL/GenBank/DDBJ databases">
        <authorList>
            <person name="O'Brien H.E."/>
            <person name="Thakur S."/>
            <person name="Gong Y."/>
            <person name="Wang P.W."/>
            <person name="Guttman D.S."/>
        </authorList>
    </citation>
    <scope>NUCLEOTIDE SEQUENCE [LARGE SCALE GENOMIC DNA]</scope>
    <source>
        <strain evidence="1 4">107</strain>
    </source>
</reference>
<reference evidence="2 5" key="2">
    <citation type="submission" date="2015-09" db="EMBL/GenBank/DDBJ databases">
        <title>Genome announcement of multiple Pseudomonas syringae strains.</title>
        <authorList>
            <person name="Thakur S."/>
            <person name="Wang P.W."/>
            <person name="Gong Y."/>
            <person name="Weir B.S."/>
            <person name="Guttman D.S."/>
        </authorList>
    </citation>
    <scope>NUCLEOTIDE SEQUENCE [LARGE SCALE GENOMIC DNA]</scope>
    <source>
        <strain evidence="2 5">ICMP3507</strain>
    </source>
</reference>
<gene>
    <name evidence="1" type="ORF">AC499_6727</name>
    <name evidence="2" type="ORF">ALO35_100612</name>
    <name evidence="3" type="ORF">ALP33_04798</name>
</gene>
<protein>
    <submittedName>
        <fullName evidence="2">Uncharacterized protein</fullName>
    </submittedName>
</protein>
<sequence length="62" mass="7206">MAYRQQKQLKTLELNHLKAGHYLYARKMQDCHQFSSIFVSPLAHRYRALAGITAFIQIASQL</sequence>
<reference evidence="3 6" key="4">
    <citation type="submission" date="2018-08" db="EMBL/GenBank/DDBJ databases">
        <title>Recombination of ecologically and evolutionarily significant loci maintains genetic cohesion in the Pseudomonas syringae species complex.</title>
        <authorList>
            <person name="Dillon M."/>
            <person name="Thakur S."/>
            <person name="Almeida R.N.D."/>
            <person name="Weir B.S."/>
            <person name="Guttman D.S."/>
        </authorList>
    </citation>
    <scope>NUCLEOTIDE SEQUENCE [LARGE SCALE GENOMIC DNA]</scope>
    <source>
        <strain evidence="3 6">ICMP 3402</strain>
    </source>
</reference>
<dbReference type="EMBL" id="RBTW01000312">
    <property type="protein sequence ID" value="RMU15152.1"/>
    <property type="molecule type" value="Genomic_DNA"/>
</dbReference>
<dbReference type="RefSeq" id="WP_002554844.1">
    <property type="nucleotide sequence ID" value="NZ_CP020351.1"/>
</dbReference>
<evidence type="ECO:0000313" key="2">
    <source>
        <dbReference type="EMBL" id="KPX59531.1"/>
    </source>
</evidence>